<reference evidence="2 3" key="1">
    <citation type="journal article" date="2015" name="Genome Biol. Evol.">
        <title>The genome of winter moth (Operophtera brumata) provides a genomic perspective on sexual dimorphism and phenology.</title>
        <authorList>
            <person name="Derks M.F."/>
            <person name="Smit S."/>
            <person name="Salis L."/>
            <person name="Schijlen E."/>
            <person name="Bossers A."/>
            <person name="Mateman C."/>
            <person name="Pijl A.S."/>
            <person name="de Ridder D."/>
            <person name="Groenen M.A."/>
            <person name="Visser M.E."/>
            <person name="Megens H.J."/>
        </authorList>
    </citation>
    <scope>NUCLEOTIDE SEQUENCE [LARGE SCALE GENOMIC DNA]</scope>
    <source>
        <strain evidence="2">WM2013NL</strain>
        <tissue evidence="2">Head and thorax</tissue>
    </source>
</reference>
<comment type="caution">
    <text evidence="2">The sequence shown here is derived from an EMBL/GenBank/DDBJ whole genome shotgun (WGS) entry which is preliminary data.</text>
</comment>
<keyword evidence="3" id="KW-1185">Reference proteome</keyword>
<gene>
    <name evidence="2" type="ORF">OBRU01_17538</name>
</gene>
<proteinExistence type="predicted"/>
<name>A0A0L7L065_OPEBR</name>
<feature type="compositionally biased region" description="Polar residues" evidence="1">
    <location>
        <begin position="237"/>
        <end position="246"/>
    </location>
</feature>
<evidence type="ECO:0000313" key="3">
    <source>
        <dbReference type="Proteomes" id="UP000037510"/>
    </source>
</evidence>
<protein>
    <submittedName>
        <fullName evidence="2">Pacifastin-related serine protease inhibitor</fullName>
    </submittedName>
</protein>
<organism evidence="2 3">
    <name type="scientific">Operophtera brumata</name>
    <name type="common">Winter moth</name>
    <name type="synonym">Phalaena brumata</name>
    <dbReference type="NCBI Taxonomy" id="104452"/>
    <lineage>
        <taxon>Eukaryota</taxon>
        <taxon>Metazoa</taxon>
        <taxon>Ecdysozoa</taxon>
        <taxon>Arthropoda</taxon>
        <taxon>Hexapoda</taxon>
        <taxon>Insecta</taxon>
        <taxon>Pterygota</taxon>
        <taxon>Neoptera</taxon>
        <taxon>Endopterygota</taxon>
        <taxon>Lepidoptera</taxon>
        <taxon>Glossata</taxon>
        <taxon>Ditrysia</taxon>
        <taxon>Geometroidea</taxon>
        <taxon>Geometridae</taxon>
        <taxon>Larentiinae</taxon>
        <taxon>Operophtera</taxon>
    </lineage>
</organism>
<evidence type="ECO:0000313" key="2">
    <source>
        <dbReference type="EMBL" id="KOB68887.1"/>
    </source>
</evidence>
<accession>A0A0L7L065</accession>
<dbReference type="Proteomes" id="UP000037510">
    <property type="component" value="Unassembled WGS sequence"/>
</dbReference>
<feature type="compositionally biased region" description="Acidic residues" evidence="1">
    <location>
        <begin position="291"/>
        <end position="308"/>
    </location>
</feature>
<dbReference type="EMBL" id="JTDY01003878">
    <property type="protein sequence ID" value="KOB68887.1"/>
    <property type="molecule type" value="Genomic_DNA"/>
</dbReference>
<dbReference type="AlphaFoldDB" id="A0A0L7L065"/>
<evidence type="ECO:0000256" key="1">
    <source>
        <dbReference type="SAM" id="MobiDB-lite"/>
    </source>
</evidence>
<sequence length="405" mass="44693">MFDNVLSVSACKLGQTVENECNSCVCSDSHVYECTPKSSNLCKGDTQNSSPSTCHPNIIYVLNDTICICDRTGHWPHQQCNEIFKSLGSIGTQTKCNPGSYVADNCNVCKCGPDGKIDKNHCTKNNCETTESINNISKSRRQNNVYGNCEAKNWYSLAPCQFCFCINENKLVCNTGNVYSHKMELVAYNLSICGKELIREAIALIPDDQKTLRYGVVNSNEIESETTPMAIKPNKVKLQQSHTTINSDREGNDLRVGTNSKQSEEYYTESEEEKPSIKVIAREGASTLLPYDDESPTDLDDESKDSEQLLETDNEVGVEIEAQTTYPINSVLGDIEFAVKSSVNYKQAPLEKKSGTKTNNLGEALKLNLPMVLDKVFQTALSKSLVSIDSDSECTPGTVTILKCN</sequence>
<feature type="non-terminal residue" evidence="2">
    <location>
        <position position="405"/>
    </location>
</feature>
<feature type="region of interest" description="Disordered" evidence="1">
    <location>
        <begin position="236"/>
        <end position="308"/>
    </location>
</feature>